<comment type="caution">
    <text evidence="1">The sequence shown here is derived from an EMBL/GenBank/DDBJ whole genome shotgun (WGS) entry which is preliminary data.</text>
</comment>
<organism evidence="1 2">
    <name type="scientific">candidate division LCP-89 bacterium B3_LCP</name>
    <dbReference type="NCBI Taxonomy" id="2012998"/>
    <lineage>
        <taxon>Bacteria</taxon>
        <taxon>Pseudomonadati</taxon>
        <taxon>Bacteria division LCP-89</taxon>
    </lineage>
</organism>
<accession>A0A532UXV8</accession>
<reference evidence="1 2" key="1">
    <citation type="submission" date="2017-06" db="EMBL/GenBank/DDBJ databases">
        <title>Novel microbial phyla capable of carbon fixation and sulfur reduction in deep-sea sediments.</title>
        <authorList>
            <person name="Huang J."/>
            <person name="Baker B."/>
            <person name="Wang Y."/>
        </authorList>
    </citation>
    <scope>NUCLEOTIDE SEQUENCE [LARGE SCALE GENOMIC DNA]</scope>
    <source>
        <strain evidence="1">B3_LCP</strain>
    </source>
</reference>
<dbReference type="AlphaFoldDB" id="A0A532UXV8"/>
<gene>
    <name evidence="1" type="ORF">CEE37_10870</name>
</gene>
<sequence length="268" mass="30418">MPCPICEYEFIYVDAFLHHFKNNAGIFIDPIHAIPIAPGYTVGGEIQVIPDDVQLISYGITYNRPPELFFFNRKIQPVRDLVLENIYVAALSISTDNFILLSRTFDPVKATPRQRIRWMSVGEIGEQEKPIWINILQNAADLILKSEDRAGLVMLQIAFDFFLDSLLGQLGLTENNVKAATRSWKISDRRAKIRMIEGQIGKLPEDLTLKLVDLAEQRNRIVHGKKSKTDSPDLTSAEAFQVIIETITSYNDLKYAAQRDKVLVEEAI</sequence>
<dbReference type="EMBL" id="NJBN01000007">
    <property type="protein sequence ID" value="TKJ39771.1"/>
    <property type="molecule type" value="Genomic_DNA"/>
</dbReference>
<proteinExistence type="predicted"/>
<evidence type="ECO:0000313" key="2">
    <source>
        <dbReference type="Proteomes" id="UP000319619"/>
    </source>
</evidence>
<name>A0A532UXV8_UNCL8</name>
<dbReference type="Proteomes" id="UP000319619">
    <property type="component" value="Unassembled WGS sequence"/>
</dbReference>
<evidence type="ECO:0000313" key="1">
    <source>
        <dbReference type="EMBL" id="TKJ39771.1"/>
    </source>
</evidence>
<protein>
    <submittedName>
        <fullName evidence="1">Uncharacterized protein</fullName>
    </submittedName>
</protein>